<name>A0A814FNP9_9BILA</name>
<dbReference type="EMBL" id="CAJNOQ010002895">
    <property type="protein sequence ID" value="CAF0984549.1"/>
    <property type="molecule type" value="Genomic_DNA"/>
</dbReference>
<dbReference type="Proteomes" id="UP000663829">
    <property type="component" value="Unassembled WGS sequence"/>
</dbReference>
<dbReference type="InterPro" id="IPR050570">
    <property type="entry name" value="Cell_wall_metabolism_enzyme"/>
</dbReference>
<protein>
    <recommendedName>
        <fullName evidence="1">M23ase beta-sheet core domain-containing protein</fullName>
    </recommendedName>
</protein>
<dbReference type="InterPro" id="IPR016047">
    <property type="entry name" value="M23ase_b-sheet_dom"/>
</dbReference>
<dbReference type="InterPro" id="IPR011055">
    <property type="entry name" value="Dup_hybrid_motif"/>
</dbReference>
<dbReference type="CDD" id="cd12797">
    <property type="entry name" value="M23_peptidase"/>
    <property type="match status" value="1"/>
</dbReference>
<evidence type="ECO:0000313" key="4">
    <source>
        <dbReference type="Proteomes" id="UP000663829"/>
    </source>
</evidence>
<dbReference type="PANTHER" id="PTHR21666">
    <property type="entry name" value="PEPTIDASE-RELATED"/>
    <property type="match status" value="1"/>
</dbReference>
<proteinExistence type="predicted"/>
<dbReference type="Gene3D" id="2.70.70.10">
    <property type="entry name" value="Glucose Permease (Domain IIA)"/>
    <property type="match status" value="1"/>
</dbReference>
<accession>A0A814FNP9</accession>
<dbReference type="SUPFAM" id="SSF51261">
    <property type="entry name" value="Duplicated hybrid motif"/>
    <property type="match status" value="1"/>
</dbReference>
<evidence type="ECO:0000313" key="3">
    <source>
        <dbReference type="EMBL" id="CAF3756866.1"/>
    </source>
</evidence>
<reference evidence="2" key="1">
    <citation type="submission" date="2021-02" db="EMBL/GenBank/DDBJ databases">
        <authorList>
            <person name="Nowell W R."/>
        </authorList>
    </citation>
    <scope>NUCLEOTIDE SEQUENCE</scope>
</reference>
<feature type="domain" description="M23ase beta-sheet core" evidence="1">
    <location>
        <begin position="56"/>
        <end position="158"/>
    </location>
</feature>
<evidence type="ECO:0000259" key="1">
    <source>
        <dbReference type="Pfam" id="PF01551"/>
    </source>
</evidence>
<dbReference type="EMBL" id="CAJOBC010002895">
    <property type="protein sequence ID" value="CAF3756866.1"/>
    <property type="molecule type" value="Genomic_DNA"/>
</dbReference>
<dbReference type="Pfam" id="PF01551">
    <property type="entry name" value="Peptidase_M23"/>
    <property type="match status" value="1"/>
</dbReference>
<evidence type="ECO:0000313" key="2">
    <source>
        <dbReference type="EMBL" id="CAF0984549.1"/>
    </source>
</evidence>
<comment type="caution">
    <text evidence="2">The sequence shown here is derived from an EMBL/GenBank/DDBJ whole genome shotgun (WGS) entry which is preliminary data.</text>
</comment>
<dbReference type="GO" id="GO:0004222">
    <property type="term" value="F:metalloendopeptidase activity"/>
    <property type="evidence" value="ECO:0007669"/>
    <property type="project" value="TreeGrafter"/>
</dbReference>
<dbReference type="Proteomes" id="UP000681722">
    <property type="component" value="Unassembled WGS sequence"/>
</dbReference>
<keyword evidence="4" id="KW-1185">Reference proteome</keyword>
<dbReference type="PANTHER" id="PTHR21666:SF270">
    <property type="entry name" value="MUREIN HYDROLASE ACTIVATOR ENVC"/>
    <property type="match status" value="1"/>
</dbReference>
<sequence>MVVAEVVKNRTEGELTYLFSTAQFASVRGAAIRAGNTPPVPYDQACITQTVFNPAGHGGIDVASNGAVRVDLKSVYDGEVVDSCSGAADFDESTCGINGNYLRIKYPAQNGGSAFLQYGHLTSLAVKKGDKVANGQVVGKMGQSGLARGIHTHFHVLNANFQALNEDFRVVYGLNGYPMCSGWGRR</sequence>
<gene>
    <name evidence="2" type="ORF">GPM918_LOCUS12929</name>
    <name evidence="3" type="ORF">SRO942_LOCUS12929</name>
</gene>
<organism evidence="2 4">
    <name type="scientific">Didymodactylos carnosus</name>
    <dbReference type="NCBI Taxonomy" id="1234261"/>
    <lineage>
        <taxon>Eukaryota</taxon>
        <taxon>Metazoa</taxon>
        <taxon>Spiralia</taxon>
        <taxon>Gnathifera</taxon>
        <taxon>Rotifera</taxon>
        <taxon>Eurotatoria</taxon>
        <taxon>Bdelloidea</taxon>
        <taxon>Philodinida</taxon>
        <taxon>Philodinidae</taxon>
        <taxon>Didymodactylos</taxon>
    </lineage>
</organism>
<dbReference type="AlphaFoldDB" id="A0A814FNP9"/>